<keyword evidence="3 14" id="KW-0813">Transport</keyword>
<evidence type="ECO:0000256" key="2">
    <source>
        <dbReference type="ARBA" id="ARBA00009810"/>
    </source>
</evidence>
<dbReference type="Gene3D" id="2.40.170.20">
    <property type="entry name" value="TonB-dependent receptor, beta-barrel domain"/>
    <property type="match status" value="1"/>
</dbReference>
<dbReference type="InterPro" id="IPR010917">
    <property type="entry name" value="TonB_rcpt_CS"/>
</dbReference>
<dbReference type="InterPro" id="IPR036942">
    <property type="entry name" value="Beta-barrel_TonB_sf"/>
</dbReference>
<reference evidence="19 20" key="2">
    <citation type="journal article" date="2016" name="Environ. Microbiol.">
        <title>The revisited genome of Pseudomonas putida KT2440 enlightens its value as a robust metabolic chassis.</title>
        <authorList>
            <person name="Belda E."/>
            <person name="van Heck R.G."/>
            <person name="Lopez-Sanchez M.J."/>
            <person name="Cruveiller S."/>
            <person name="Barbe V."/>
            <person name="Fraser C."/>
            <person name="Klenk H.P."/>
            <person name="Petersen J."/>
            <person name="Morgat A."/>
            <person name="Nikel P.I."/>
            <person name="Vallenet D."/>
            <person name="Rouy Z."/>
            <person name="Sekowska A."/>
            <person name="Martins Dos Santos V.A."/>
            <person name="de Lorenzo V."/>
            <person name="Danchin A."/>
            <person name="Medigue C."/>
        </authorList>
    </citation>
    <scope>NUCLEOTIDE SEQUENCE [LARGE SCALE GENOMIC DNA]</scope>
    <source>
        <strain evidence="20">ATCC 47054 / DSM 6125 / CFBP 8728 / NCIMB 11950 / KT2440</strain>
    </source>
</reference>
<keyword evidence="5" id="KW-0410">Iron transport</keyword>
<keyword evidence="9" id="KW-0406">Ion transport</keyword>
<dbReference type="Proteomes" id="UP000000556">
    <property type="component" value="Chromosome"/>
</dbReference>
<dbReference type="KEGG" id="ppu:PP_2590"/>
<evidence type="ECO:0000256" key="4">
    <source>
        <dbReference type="ARBA" id="ARBA00022452"/>
    </source>
</evidence>
<dbReference type="NCBIfam" id="TIGR01783">
    <property type="entry name" value="TonB-siderophor"/>
    <property type="match status" value="1"/>
</dbReference>
<dbReference type="InterPro" id="IPR039426">
    <property type="entry name" value="TonB-dep_rcpt-like"/>
</dbReference>
<evidence type="ECO:0000313" key="19">
    <source>
        <dbReference type="EMBL" id="AAN68198.1"/>
    </source>
</evidence>
<dbReference type="PANTHER" id="PTHR32552">
    <property type="entry name" value="FERRICHROME IRON RECEPTOR-RELATED"/>
    <property type="match status" value="1"/>
</dbReference>
<dbReference type="InterPro" id="IPR000531">
    <property type="entry name" value="Beta-barrel_TonB"/>
</dbReference>
<dbReference type="EMBL" id="AE015451">
    <property type="protein sequence ID" value="AAN68198.1"/>
    <property type="molecule type" value="Genomic_DNA"/>
</dbReference>
<dbReference type="GO" id="GO:0015344">
    <property type="term" value="F:siderophore uptake transmembrane transporter activity"/>
    <property type="evidence" value="ECO:0007669"/>
    <property type="project" value="TreeGrafter"/>
</dbReference>
<sequence length="771" mass="82992">MILICLTSSLFKCKNTTRHLSLWSHRVSIRTLHTLSSPALALPALPRTPLAHAVFIGLALGSCTLAPIAAHADAANPHEAAEEKPAPPELPATLIDAQASAADPLPPVYAGGQVATGGRVGLLGNKDFMETPFSTVSYTDTYIQDLQARDITDVIAATDPSVFSNGLTGTYSENYSIRGFQTSVSDMTIDGLFGMAPYYRASPEMYERIEVLKGPSALLNGMPPGGSVGGIVNLIPKRAGDTPLTRLTATYASDAQLGGHVDVGRRFGEGNQFGVRFNGMYRDGDTAIDDQRQRNVLSSLALDWRGERGKLSLDLFDTDDHISGQNRGMGLAAGVPVPKPPKNDTLLNPDWAYVETKDKGVILRGEYELNDQLLAYGAVGTSKTDYRYSGALTATVNNSAGDFTTAMGQLQMEIHKTSAEVGLRGHFDTFGINHQWSVNATQYSDTQKDFGRRAAGSNWTTNIYNPVWGPKVSEAWPLIAHTENDLKSYGIADTLSVLDDRVQLTLGVRRQEVVTDTYNTNTGARNKPGYDTHATTPAGAILFKLTDELSLYANYIEGLSKGAAAPITAANYGDVFAPYKSKQKEIGLKLDLGTFSHTLALYEIKRPGSYTDPVTNIFSFGGEQRNRGVEWSFFGAPLPDVRLMGGVAYVDPKLTKTAGGANDGKTATAYPKVQGKLGMEWDIPGLDGLTLTGNVTSQSKQYINAENSLSIPGYTIFDVGARFVTQVANKPVTLRANIANLGDKDYWGVPLTQTLGLGAPRTYQLSASVDF</sequence>
<evidence type="ECO:0000256" key="10">
    <source>
        <dbReference type="ARBA" id="ARBA00023077"/>
    </source>
</evidence>
<keyword evidence="13 14" id="KW-0998">Cell outer membrane</keyword>
<keyword evidence="12 19" id="KW-0675">Receptor</keyword>
<evidence type="ECO:0000256" key="16">
    <source>
        <dbReference type="RuleBase" id="RU003357"/>
    </source>
</evidence>
<evidence type="ECO:0000256" key="15">
    <source>
        <dbReference type="PROSITE-ProRule" id="PRU10144"/>
    </source>
</evidence>
<evidence type="ECO:0000256" key="5">
    <source>
        <dbReference type="ARBA" id="ARBA00022496"/>
    </source>
</evidence>
<dbReference type="CDD" id="cd01347">
    <property type="entry name" value="ligand_gated_channel"/>
    <property type="match status" value="1"/>
</dbReference>
<keyword evidence="7" id="KW-0732">Signal</keyword>
<proteinExistence type="inferred from homology"/>
<evidence type="ECO:0000259" key="18">
    <source>
        <dbReference type="Pfam" id="PF07715"/>
    </source>
</evidence>
<keyword evidence="6 14" id="KW-0812">Transmembrane</keyword>
<evidence type="ECO:0000256" key="6">
    <source>
        <dbReference type="ARBA" id="ARBA00022692"/>
    </source>
</evidence>
<keyword evidence="4 14" id="KW-1134">Transmembrane beta strand</keyword>
<comment type="similarity">
    <text evidence="2 14 16">Belongs to the TonB-dependent receptor family.</text>
</comment>
<name>Q88JQ9_PSEPK</name>
<keyword evidence="20" id="KW-1185">Reference proteome</keyword>
<keyword evidence="8" id="KW-0408">Iron</keyword>
<evidence type="ECO:0000313" key="20">
    <source>
        <dbReference type="Proteomes" id="UP000000556"/>
    </source>
</evidence>
<dbReference type="HOGENOM" id="CLU_008287_22_0_6"/>
<feature type="domain" description="TonB-dependent receptor plug" evidence="18">
    <location>
        <begin position="129"/>
        <end position="226"/>
    </location>
</feature>
<protein>
    <submittedName>
        <fullName evidence="19">Outer membrane ferric siderophore receptor</fullName>
    </submittedName>
</protein>
<evidence type="ECO:0000256" key="1">
    <source>
        <dbReference type="ARBA" id="ARBA00004571"/>
    </source>
</evidence>
<evidence type="ECO:0000256" key="8">
    <source>
        <dbReference type="ARBA" id="ARBA00023004"/>
    </source>
</evidence>
<evidence type="ECO:0000256" key="3">
    <source>
        <dbReference type="ARBA" id="ARBA00022448"/>
    </source>
</evidence>
<evidence type="ECO:0000256" key="9">
    <source>
        <dbReference type="ARBA" id="ARBA00023065"/>
    </source>
</evidence>
<dbReference type="PANTHER" id="PTHR32552:SF82">
    <property type="entry name" value="FCUA PROTEIN"/>
    <property type="match status" value="1"/>
</dbReference>
<comment type="subcellular location">
    <subcellularLocation>
        <location evidence="1 14">Cell outer membrane</location>
        <topology evidence="1 14">Multi-pass membrane protein</topology>
    </subcellularLocation>
</comment>
<dbReference type="GO" id="GO:0015891">
    <property type="term" value="P:siderophore transport"/>
    <property type="evidence" value="ECO:0007669"/>
    <property type="project" value="InterPro"/>
</dbReference>
<dbReference type="BioCyc" id="PPUT160488:G1G01-2772-MONOMER"/>
<evidence type="ECO:0000259" key="17">
    <source>
        <dbReference type="Pfam" id="PF00593"/>
    </source>
</evidence>
<dbReference type="InterPro" id="IPR010105">
    <property type="entry name" value="TonB_sidphr_rcpt"/>
</dbReference>
<dbReference type="Pfam" id="PF00593">
    <property type="entry name" value="TonB_dep_Rec_b-barrel"/>
    <property type="match status" value="1"/>
</dbReference>
<evidence type="ECO:0000256" key="7">
    <source>
        <dbReference type="ARBA" id="ARBA00022729"/>
    </source>
</evidence>
<evidence type="ECO:0000256" key="14">
    <source>
        <dbReference type="PROSITE-ProRule" id="PRU01360"/>
    </source>
</evidence>
<dbReference type="Pfam" id="PF07715">
    <property type="entry name" value="Plug"/>
    <property type="match status" value="1"/>
</dbReference>
<evidence type="ECO:0000256" key="12">
    <source>
        <dbReference type="ARBA" id="ARBA00023170"/>
    </source>
</evidence>
<dbReference type="eggNOG" id="COG4774">
    <property type="taxonomic scope" value="Bacteria"/>
</dbReference>
<dbReference type="InterPro" id="IPR037066">
    <property type="entry name" value="Plug_dom_sf"/>
</dbReference>
<accession>Q88JQ9</accession>
<gene>
    <name evidence="19" type="ordered locus">PP_2590</name>
</gene>
<dbReference type="PaxDb" id="160488-PP_2590"/>
<organism evidence="19 20">
    <name type="scientific">Pseudomonas putida (strain ATCC 47054 / DSM 6125 / CFBP 8728 / NCIMB 11950 / KT2440)</name>
    <dbReference type="NCBI Taxonomy" id="160488"/>
    <lineage>
        <taxon>Bacteria</taxon>
        <taxon>Pseudomonadati</taxon>
        <taxon>Pseudomonadota</taxon>
        <taxon>Gammaproteobacteria</taxon>
        <taxon>Pseudomonadales</taxon>
        <taxon>Pseudomonadaceae</taxon>
        <taxon>Pseudomonas</taxon>
    </lineage>
</organism>
<dbReference type="SUPFAM" id="SSF56935">
    <property type="entry name" value="Porins"/>
    <property type="match status" value="1"/>
</dbReference>
<evidence type="ECO:0000256" key="11">
    <source>
        <dbReference type="ARBA" id="ARBA00023136"/>
    </source>
</evidence>
<feature type="domain" description="TonB-dependent receptor-like beta-barrel" evidence="17">
    <location>
        <begin position="316"/>
        <end position="741"/>
    </location>
</feature>
<dbReference type="InterPro" id="IPR012910">
    <property type="entry name" value="Plug_dom"/>
</dbReference>
<reference evidence="19 20" key="1">
    <citation type="journal article" date="2002" name="Environ. Microbiol.">
        <title>Complete genome sequence and comparative analysis of the metabolically versatile Pseudomonas putida KT2440.</title>
        <authorList>
            <person name="Nelson K.E."/>
            <person name="Weinel C."/>
            <person name="Paulsen I.T."/>
            <person name="Dodson R.J."/>
            <person name="Hilbert H."/>
            <person name="Martins dos Santos V.A."/>
            <person name="Fouts D.E."/>
            <person name="Gill S.R."/>
            <person name="Pop M."/>
            <person name="Holmes M."/>
            <person name="Brinkac L."/>
            <person name="Beanan M."/>
            <person name="DeBoy R.T."/>
            <person name="Daugherty S."/>
            <person name="Kolonay J."/>
            <person name="Madupu R."/>
            <person name="Nelson W."/>
            <person name="White O."/>
            <person name="Peterson J."/>
            <person name="Khouri H."/>
            <person name="Hance I."/>
            <person name="Chris Lee P."/>
            <person name="Holtzapple E."/>
            <person name="Scanlan D."/>
            <person name="Tran K."/>
            <person name="Moazzez A."/>
            <person name="Utterback T."/>
            <person name="Rizzo M."/>
            <person name="Lee K."/>
            <person name="Kosack D."/>
            <person name="Moestl D."/>
            <person name="Wedler H."/>
            <person name="Lauber J."/>
            <person name="Stjepandic D."/>
            <person name="Hoheisel J."/>
            <person name="Straetz M."/>
            <person name="Heim S."/>
            <person name="Kiewitz C."/>
            <person name="Eisen J.A."/>
            <person name="Timmis K.N."/>
            <person name="Dusterhoft A."/>
            <person name="Tummler B."/>
            <person name="Fraser C.M."/>
        </authorList>
    </citation>
    <scope>NUCLEOTIDE SEQUENCE [LARGE SCALE GENOMIC DNA]</scope>
    <source>
        <strain evidence="20">ATCC 47054 / DSM 6125 / CFBP 8728 / NCIMB 11950 / KT2440</strain>
    </source>
</reference>
<dbReference type="STRING" id="160488.PP_2590"/>
<dbReference type="AlphaFoldDB" id="Q88JQ9"/>
<dbReference type="PATRIC" id="fig|160488.4.peg.2750"/>
<keyword evidence="11 14" id="KW-0472">Membrane</keyword>
<dbReference type="PhylomeDB" id="Q88JQ9"/>
<dbReference type="GO" id="GO:0038023">
    <property type="term" value="F:signaling receptor activity"/>
    <property type="evidence" value="ECO:0007669"/>
    <property type="project" value="InterPro"/>
</dbReference>
<dbReference type="PROSITE" id="PS01156">
    <property type="entry name" value="TONB_DEPENDENT_REC_2"/>
    <property type="match status" value="1"/>
</dbReference>
<dbReference type="GO" id="GO:0009279">
    <property type="term" value="C:cell outer membrane"/>
    <property type="evidence" value="ECO:0007669"/>
    <property type="project" value="UniProtKB-SubCell"/>
</dbReference>
<keyword evidence="10 16" id="KW-0798">TonB box</keyword>
<dbReference type="OrthoDB" id="8732650at2"/>
<dbReference type="PROSITE" id="PS52016">
    <property type="entry name" value="TONB_DEPENDENT_REC_3"/>
    <property type="match status" value="1"/>
</dbReference>
<dbReference type="Gene3D" id="2.170.130.10">
    <property type="entry name" value="TonB-dependent receptor, plug domain"/>
    <property type="match status" value="1"/>
</dbReference>
<evidence type="ECO:0000256" key="13">
    <source>
        <dbReference type="ARBA" id="ARBA00023237"/>
    </source>
</evidence>
<feature type="short sequence motif" description="TonB C-terminal box" evidence="15">
    <location>
        <begin position="754"/>
        <end position="771"/>
    </location>
</feature>